<dbReference type="AlphaFoldDB" id="X1LHH7"/>
<feature type="non-terminal residue" evidence="1">
    <location>
        <position position="1"/>
    </location>
</feature>
<gene>
    <name evidence="1" type="ORF">S03H2_70420</name>
</gene>
<protein>
    <submittedName>
        <fullName evidence="1">Uncharacterized protein</fullName>
    </submittedName>
</protein>
<reference evidence="1" key="1">
    <citation type="journal article" date="2014" name="Front. Microbiol.">
        <title>High frequency of phylogenetically diverse reductive dehalogenase-homologous genes in deep subseafloor sedimentary metagenomes.</title>
        <authorList>
            <person name="Kawai M."/>
            <person name="Futagami T."/>
            <person name="Toyoda A."/>
            <person name="Takaki Y."/>
            <person name="Nishi S."/>
            <person name="Hori S."/>
            <person name="Arai W."/>
            <person name="Tsubouchi T."/>
            <person name="Morono Y."/>
            <person name="Uchiyama I."/>
            <person name="Ito T."/>
            <person name="Fujiyama A."/>
            <person name="Inagaki F."/>
            <person name="Takami H."/>
        </authorList>
    </citation>
    <scope>NUCLEOTIDE SEQUENCE</scope>
    <source>
        <strain evidence="1">Expedition CK06-06</strain>
    </source>
</reference>
<dbReference type="EMBL" id="BARU01046796">
    <property type="protein sequence ID" value="GAH93598.1"/>
    <property type="molecule type" value="Genomic_DNA"/>
</dbReference>
<name>X1LHH7_9ZZZZ</name>
<comment type="caution">
    <text evidence="1">The sequence shown here is derived from an EMBL/GenBank/DDBJ whole genome shotgun (WGS) entry which is preliminary data.</text>
</comment>
<sequence>ATGKLGETAADLFGDVLAAADHRISFTKPPLDHCPVELRQPLTMHVQDDFDFGVESPDYRNELRVIVDMNNVVLVPSQVARHLQSISQVVQPGGKEGSFNLTGS</sequence>
<accession>X1LHH7</accession>
<proteinExistence type="predicted"/>
<evidence type="ECO:0000313" key="1">
    <source>
        <dbReference type="EMBL" id="GAH93598.1"/>
    </source>
</evidence>
<organism evidence="1">
    <name type="scientific">marine sediment metagenome</name>
    <dbReference type="NCBI Taxonomy" id="412755"/>
    <lineage>
        <taxon>unclassified sequences</taxon>
        <taxon>metagenomes</taxon>
        <taxon>ecological metagenomes</taxon>
    </lineage>
</organism>